<keyword evidence="3" id="KW-0812">Transmembrane</keyword>
<comment type="subcellular location">
    <subcellularLocation>
        <location evidence="2">Cell membrane</location>
        <topology evidence="2">Multi-pass membrane protein</topology>
    </subcellularLocation>
</comment>
<keyword evidence="2 3" id="KW-0472">Membrane</keyword>
<dbReference type="GO" id="GO:0005886">
    <property type="term" value="C:plasma membrane"/>
    <property type="evidence" value="ECO:0007669"/>
    <property type="project" value="UniProtKB-SubCell"/>
</dbReference>
<dbReference type="InterPro" id="IPR003784">
    <property type="entry name" value="BioY"/>
</dbReference>
<dbReference type="GO" id="GO:0015225">
    <property type="term" value="F:biotin transmembrane transporter activity"/>
    <property type="evidence" value="ECO:0007669"/>
    <property type="project" value="UniProtKB-UniRule"/>
</dbReference>
<sequence>MNSTLSHSGIAQRTESFTQTLPGKATLAVAATALVAVCAHISFPLPFTPVPLTLQTFAVILVGLALGPVVGFSALALYLLEGAAGLPVFSPQGAGGIAQLVGPTGGYLFAYPLAAAAAGWLVRTLPGINSRFTRATIASVGATAVIFAFGAGWLAYFDHLSTIAVWTLAIVPFLPGEVLKIAAASGIYSTLQRTKRS</sequence>
<comment type="similarity">
    <text evidence="1 2">Belongs to the BioY family.</text>
</comment>
<evidence type="ECO:0000256" key="3">
    <source>
        <dbReference type="SAM" id="Phobius"/>
    </source>
</evidence>
<name>A0A916RK02_9BACT</name>
<accession>A0A916RK02</accession>
<dbReference type="PANTHER" id="PTHR34295">
    <property type="entry name" value="BIOTIN TRANSPORTER BIOY"/>
    <property type="match status" value="1"/>
</dbReference>
<dbReference type="AlphaFoldDB" id="A0A916RK02"/>
<dbReference type="Proteomes" id="UP000648801">
    <property type="component" value="Unassembled WGS sequence"/>
</dbReference>
<dbReference type="Pfam" id="PF02632">
    <property type="entry name" value="BioY"/>
    <property type="match status" value="1"/>
</dbReference>
<keyword evidence="2" id="KW-1003">Cell membrane</keyword>
<evidence type="ECO:0000313" key="4">
    <source>
        <dbReference type="EMBL" id="GGA56782.1"/>
    </source>
</evidence>
<gene>
    <name evidence="4" type="ORF">GCM10011507_05130</name>
</gene>
<comment type="caution">
    <text evidence="4">The sequence shown here is derived from an EMBL/GenBank/DDBJ whole genome shotgun (WGS) entry which is preliminary data.</text>
</comment>
<dbReference type="PANTHER" id="PTHR34295:SF1">
    <property type="entry name" value="BIOTIN TRANSPORTER BIOY"/>
    <property type="match status" value="1"/>
</dbReference>
<feature type="transmembrane region" description="Helical" evidence="3">
    <location>
        <begin position="135"/>
        <end position="157"/>
    </location>
</feature>
<feature type="transmembrane region" description="Helical" evidence="3">
    <location>
        <begin position="100"/>
        <end position="123"/>
    </location>
</feature>
<feature type="transmembrane region" description="Helical" evidence="3">
    <location>
        <begin position="25"/>
        <end position="45"/>
    </location>
</feature>
<feature type="transmembrane region" description="Helical" evidence="3">
    <location>
        <begin position="163"/>
        <end position="188"/>
    </location>
</feature>
<dbReference type="RefSeq" id="WP_188757762.1">
    <property type="nucleotide sequence ID" value="NZ_BMJB01000001.1"/>
</dbReference>
<keyword evidence="2" id="KW-0813">Transport</keyword>
<keyword evidence="3" id="KW-1133">Transmembrane helix</keyword>
<keyword evidence="5" id="KW-1185">Reference proteome</keyword>
<organism evidence="4 5">
    <name type="scientific">Edaphobacter acidisoli</name>
    <dbReference type="NCBI Taxonomy" id="2040573"/>
    <lineage>
        <taxon>Bacteria</taxon>
        <taxon>Pseudomonadati</taxon>
        <taxon>Acidobacteriota</taxon>
        <taxon>Terriglobia</taxon>
        <taxon>Terriglobales</taxon>
        <taxon>Acidobacteriaceae</taxon>
        <taxon>Edaphobacter</taxon>
    </lineage>
</organism>
<evidence type="ECO:0000256" key="1">
    <source>
        <dbReference type="ARBA" id="ARBA00010692"/>
    </source>
</evidence>
<evidence type="ECO:0000256" key="2">
    <source>
        <dbReference type="PIRNR" id="PIRNR016661"/>
    </source>
</evidence>
<evidence type="ECO:0000313" key="5">
    <source>
        <dbReference type="Proteomes" id="UP000648801"/>
    </source>
</evidence>
<proteinExistence type="inferred from homology"/>
<dbReference type="Gene3D" id="1.10.1760.20">
    <property type="match status" value="1"/>
</dbReference>
<feature type="transmembrane region" description="Helical" evidence="3">
    <location>
        <begin position="57"/>
        <end position="80"/>
    </location>
</feature>
<dbReference type="PIRSF" id="PIRSF016661">
    <property type="entry name" value="BioY"/>
    <property type="match status" value="1"/>
</dbReference>
<reference evidence="4" key="1">
    <citation type="journal article" date="2014" name="Int. J. Syst. Evol. Microbiol.">
        <title>Complete genome sequence of Corynebacterium casei LMG S-19264T (=DSM 44701T), isolated from a smear-ripened cheese.</title>
        <authorList>
            <consortium name="US DOE Joint Genome Institute (JGI-PGF)"/>
            <person name="Walter F."/>
            <person name="Albersmeier A."/>
            <person name="Kalinowski J."/>
            <person name="Ruckert C."/>
        </authorList>
    </citation>
    <scope>NUCLEOTIDE SEQUENCE</scope>
    <source>
        <strain evidence="4">CGMCC 1.15447</strain>
    </source>
</reference>
<protein>
    <recommendedName>
        <fullName evidence="2">Biotin transporter</fullName>
    </recommendedName>
</protein>
<reference evidence="4" key="2">
    <citation type="submission" date="2020-09" db="EMBL/GenBank/DDBJ databases">
        <authorList>
            <person name="Sun Q."/>
            <person name="Zhou Y."/>
        </authorList>
    </citation>
    <scope>NUCLEOTIDE SEQUENCE</scope>
    <source>
        <strain evidence="4">CGMCC 1.15447</strain>
    </source>
</reference>
<dbReference type="EMBL" id="BMJB01000001">
    <property type="protein sequence ID" value="GGA56782.1"/>
    <property type="molecule type" value="Genomic_DNA"/>
</dbReference>